<evidence type="ECO:0000256" key="1">
    <source>
        <dbReference type="SAM" id="SignalP"/>
    </source>
</evidence>
<sequence length="149" mass="16921">MISKMRKLIISLVCTFPVIAFANIEEGVGYWAVKCGGFGGSVEIESSNEAKVNINDNSLYISGIIQEDHNGQLKLFYKDVIETMNETIDWAVISQSKPIADIIFKNGVMHMEWKGFFDTKHNNYIWKSEPDFVVASGDRLNVEMNRCEF</sequence>
<proteinExistence type="predicted"/>
<name>A0A7T8FFN8_SALET</name>
<evidence type="ECO:0000313" key="2">
    <source>
        <dbReference type="EMBL" id="QQP07101.1"/>
    </source>
</evidence>
<keyword evidence="1" id="KW-0732">Signal</keyword>
<organism evidence="2">
    <name type="scientific">Salmonella enterica I</name>
    <dbReference type="NCBI Taxonomy" id="59201"/>
    <lineage>
        <taxon>Bacteria</taxon>
        <taxon>Pseudomonadati</taxon>
        <taxon>Pseudomonadota</taxon>
        <taxon>Gammaproteobacteria</taxon>
        <taxon>Enterobacterales</taxon>
        <taxon>Enterobacteriaceae</taxon>
        <taxon>Salmonella</taxon>
    </lineage>
</organism>
<feature type="signal peptide" evidence="1">
    <location>
        <begin position="1"/>
        <end position="22"/>
    </location>
</feature>
<reference evidence="2" key="1">
    <citation type="submission" date="2021-01" db="EMBL/GenBank/DDBJ databases">
        <title>Keeping alert to hypervirulent salmonella strains isolated from avain.</title>
        <authorList>
            <person name="Ma J."/>
            <person name="Pan X."/>
            <person name="Yao H."/>
        </authorList>
    </citation>
    <scope>NUCLEOTIDE SEQUENCE</scope>
    <source>
        <strain evidence="2">Se13</strain>
    </source>
</reference>
<accession>A0A7T8FFN8</accession>
<dbReference type="AlphaFoldDB" id="A0A7T8FFN8"/>
<dbReference type="EMBL" id="CP067337">
    <property type="protein sequence ID" value="QQP07101.1"/>
    <property type="molecule type" value="Genomic_DNA"/>
</dbReference>
<protein>
    <submittedName>
        <fullName evidence="2">Uncharacterized protein</fullName>
    </submittedName>
</protein>
<gene>
    <name evidence="2" type="ORF">JG555_16620</name>
</gene>
<feature type="chain" id="PRO_5030539980" evidence="1">
    <location>
        <begin position="23"/>
        <end position="149"/>
    </location>
</feature>